<dbReference type="InterPro" id="IPR048495">
    <property type="entry name" value="LinB-like_C"/>
</dbReference>
<dbReference type="NCBIfam" id="NF040958">
    <property type="entry name" value="linco_LnuH"/>
    <property type="match status" value="1"/>
</dbReference>
<dbReference type="Pfam" id="PF18765">
    <property type="entry name" value="Polbeta"/>
    <property type="match status" value="1"/>
</dbReference>
<keyword evidence="4" id="KW-1185">Reference proteome</keyword>
<dbReference type="InterPro" id="IPR043519">
    <property type="entry name" value="NT_sf"/>
</dbReference>
<dbReference type="Gene3D" id="1.20.120.330">
    <property type="entry name" value="Nucleotidyltransferases domain 2"/>
    <property type="match status" value="1"/>
</dbReference>
<dbReference type="SUPFAM" id="SSF81301">
    <property type="entry name" value="Nucleotidyltransferase"/>
    <property type="match status" value="1"/>
</dbReference>
<evidence type="ECO:0000313" key="3">
    <source>
        <dbReference type="EMBL" id="MEE6186697.1"/>
    </source>
</evidence>
<dbReference type="EMBL" id="JAZGLY010000003">
    <property type="protein sequence ID" value="MEE6186697.1"/>
    <property type="molecule type" value="Genomic_DNA"/>
</dbReference>
<dbReference type="Gene3D" id="3.30.460.10">
    <property type="entry name" value="Beta Polymerase, domain 2"/>
    <property type="match status" value="1"/>
</dbReference>
<comment type="caution">
    <text evidence="3">The sequence shown here is derived from an EMBL/GenBank/DDBJ whole genome shotgun (WGS) entry which is preliminary data.</text>
</comment>
<evidence type="ECO:0000259" key="2">
    <source>
        <dbReference type="Pfam" id="PF21418"/>
    </source>
</evidence>
<reference evidence="3 4" key="1">
    <citation type="submission" date="2024-01" db="EMBL/GenBank/DDBJ databases">
        <title>Niabella digestum sp. nov., isolated from waste digestion system.</title>
        <authorList>
            <person name="Zhang L."/>
        </authorList>
    </citation>
    <scope>NUCLEOTIDE SEQUENCE [LARGE SCALE GENOMIC DNA]</scope>
    <source>
        <strain evidence="3 4">A18</strain>
    </source>
</reference>
<evidence type="ECO:0000313" key="4">
    <source>
        <dbReference type="Proteomes" id="UP001357452"/>
    </source>
</evidence>
<feature type="domain" description="Polymerase beta nucleotidyltransferase" evidence="1">
    <location>
        <begin position="8"/>
        <end position="54"/>
    </location>
</feature>
<protein>
    <submittedName>
        <fullName evidence="3">Lincosamide nucleotidyltransferase Lnu(H)</fullName>
    </submittedName>
</protein>
<feature type="domain" description="Lincosamide nucleotidyltransferase-like C-terminal" evidence="2">
    <location>
        <begin position="138"/>
        <end position="248"/>
    </location>
</feature>
<dbReference type="Proteomes" id="UP001357452">
    <property type="component" value="Unassembled WGS sequence"/>
</dbReference>
<dbReference type="Pfam" id="PF21418">
    <property type="entry name" value="LinB-like_C"/>
    <property type="match status" value="1"/>
</dbReference>
<dbReference type="RefSeq" id="WP_330974107.1">
    <property type="nucleotide sequence ID" value="NZ_JAZGLY010000003.1"/>
</dbReference>
<name>A0ABU7RFB1_9BACT</name>
<accession>A0ABU7RFB1</accession>
<sequence length="263" mass="31054">MTQLQMINKTKSIAQQDENVSAVFMYGSFTKSEGDKYSDIEFYIFLKNKENFSSEKWVNQIHPVALYFTNEYGSEVAIFENMVRGEFHFLKTEEIEIIKSWDGIVAFSDFDQMNLIDKDGHLTKTLNQIKTKSPERITNENILWLSQSLLNVILTTSNLIKREEFAHAHHSLSNVQKYLLWLIRARTNKTQHWESPTKSLEKDIDTTWYFAYKTVTSDLNPKNIILAFENSLNLSEKLFDELNIEPKMKEILHEIRKNYRQHR</sequence>
<organism evidence="3 4">
    <name type="scientific">Niabella digestorum</name>
    <dbReference type="NCBI Taxonomy" id="3117701"/>
    <lineage>
        <taxon>Bacteria</taxon>
        <taxon>Pseudomonadati</taxon>
        <taxon>Bacteroidota</taxon>
        <taxon>Chitinophagia</taxon>
        <taxon>Chitinophagales</taxon>
        <taxon>Chitinophagaceae</taxon>
        <taxon>Niabella</taxon>
    </lineage>
</organism>
<proteinExistence type="predicted"/>
<evidence type="ECO:0000259" key="1">
    <source>
        <dbReference type="Pfam" id="PF18765"/>
    </source>
</evidence>
<dbReference type="InterPro" id="IPR041633">
    <property type="entry name" value="Polbeta"/>
</dbReference>
<gene>
    <name evidence="3" type="primary">lnu(H)</name>
    <name evidence="3" type="ORF">V2H41_05360</name>
</gene>